<dbReference type="Proteomes" id="UP001497482">
    <property type="component" value="Chromosome 7"/>
</dbReference>
<dbReference type="SUPFAM" id="SSF53822">
    <property type="entry name" value="Periplasmic binding protein-like I"/>
    <property type="match status" value="1"/>
</dbReference>
<dbReference type="InterPro" id="IPR001828">
    <property type="entry name" value="ANF_lig-bd_rcpt"/>
</dbReference>
<protein>
    <recommendedName>
        <fullName evidence="5">Receptor ligand binding region domain-containing protein</fullName>
    </recommendedName>
</protein>
<evidence type="ECO:0000259" key="5">
    <source>
        <dbReference type="Pfam" id="PF01094"/>
    </source>
</evidence>
<evidence type="ECO:0000256" key="4">
    <source>
        <dbReference type="ARBA" id="ARBA00023136"/>
    </source>
</evidence>
<dbReference type="EMBL" id="OZ035829">
    <property type="protein sequence ID" value="CAL1610810.1"/>
    <property type="molecule type" value="Genomic_DNA"/>
</dbReference>
<dbReference type="AlphaFoldDB" id="A0AAV2MBY9"/>
<organism evidence="6 7">
    <name type="scientific">Knipowitschia caucasica</name>
    <name type="common">Caucasian dwarf goby</name>
    <name type="synonym">Pomatoschistus caucasicus</name>
    <dbReference type="NCBI Taxonomy" id="637954"/>
    <lineage>
        <taxon>Eukaryota</taxon>
        <taxon>Metazoa</taxon>
        <taxon>Chordata</taxon>
        <taxon>Craniata</taxon>
        <taxon>Vertebrata</taxon>
        <taxon>Euteleostomi</taxon>
        <taxon>Actinopterygii</taxon>
        <taxon>Neopterygii</taxon>
        <taxon>Teleostei</taxon>
        <taxon>Neoteleostei</taxon>
        <taxon>Acanthomorphata</taxon>
        <taxon>Gobiaria</taxon>
        <taxon>Gobiiformes</taxon>
        <taxon>Gobioidei</taxon>
        <taxon>Gobiidae</taxon>
        <taxon>Gobiinae</taxon>
        <taxon>Knipowitschia</taxon>
    </lineage>
</organism>
<dbReference type="Gene3D" id="3.40.50.2300">
    <property type="match status" value="1"/>
</dbReference>
<keyword evidence="4" id="KW-0472">Membrane</keyword>
<accession>A0AAV2MBY9</accession>
<proteinExistence type="predicted"/>
<evidence type="ECO:0000313" key="6">
    <source>
        <dbReference type="EMBL" id="CAL1610810.1"/>
    </source>
</evidence>
<dbReference type="GO" id="GO:0016020">
    <property type="term" value="C:membrane"/>
    <property type="evidence" value="ECO:0007669"/>
    <property type="project" value="UniProtKB-SubCell"/>
</dbReference>
<keyword evidence="7" id="KW-1185">Reference proteome</keyword>
<evidence type="ECO:0000256" key="2">
    <source>
        <dbReference type="ARBA" id="ARBA00022692"/>
    </source>
</evidence>
<sequence length="211" mass="23734">MDAVFSCDVDTNKSCDIWEVYSSDTCTLSSSTGLIRLQELIKAPSRYNIRLKIRQLPADTKDAKPLLKEMKRGKEFHIIFDCGHEMAAGILRQALAMGMMTEYYHYIFTTLDLFALDVEPYRFSGVNMTGFRILNTENSLVTSIIEKWSMERLQAPPKPESGLLDGFMTEKEKQSRGVLQAQKELLSGSSELCTTDLASNAPRATSPTMQL</sequence>
<keyword evidence="2" id="KW-0812">Transmembrane</keyword>
<comment type="subcellular location">
    <subcellularLocation>
        <location evidence="1">Membrane</location>
    </subcellularLocation>
</comment>
<dbReference type="InterPro" id="IPR028082">
    <property type="entry name" value="Peripla_BP_I"/>
</dbReference>
<keyword evidence="3" id="KW-1133">Transmembrane helix</keyword>
<evidence type="ECO:0000256" key="3">
    <source>
        <dbReference type="ARBA" id="ARBA00022989"/>
    </source>
</evidence>
<dbReference type="Pfam" id="PF01094">
    <property type="entry name" value="ANF_receptor"/>
    <property type="match status" value="1"/>
</dbReference>
<evidence type="ECO:0000313" key="7">
    <source>
        <dbReference type="Proteomes" id="UP001497482"/>
    </source>
</evidence>
<reference evidence="6 7" key="1">
    <citation type="submission" date="2024-04" db="EMBL/GenBank/DDBJ databases">
        <authorList>
            <person name="Waldvogel A.-M."/>
            <person name="Schoenle A."/>
        </authorList>
    </citation>
    <scope>NUCLEOTIDE SEQUENCE [LARGE SCALE GENOMIC DNA]</scope>
</reference>
<evidence type="ECO:0000256" key="1">
    <source>
        <dbReference type="ARBA" id="ARBA00004370"/>
    </source>
</evidence>
<feature type="domain" description="Receptor ligand binding region" evidence="5">
    <location>
        <begin position="31"/>
        <end position="163"/>
    </location>
</feature>
<name>A0AAV2MBY9_KNICA</name>
<gene>
    <name evidence="6" type="ORF">KC01_LOCUS37351</name>
</gene>